<evidence type="ECO:0000259" key="4">
    <source>
        <dbReference type="PROSITE" id="PS50949"/>
    </source>
</evidence>
<accession>A0AAP9NP48</accession>
<keyword evidence="2" id="KW-0238">DNA-binding</keyword>
<keyword evidence="1" id="KW-0805">Transcription regulation</keyword>
<dbReference type="EMBL" id="CP054580">
    <property type="protein sequence ID" value="QKS25556.1"/>
    <property type="molecule type" value="Genomic_DNA"/>
</dbReference>
<dbReference type="CDD" id="cd07377">
    <property type="entry name" value="WHTH_GntR"/>
    <property type="match status" value="1"/>
</dbReference>
<dbReference type="GO" id="GO:0003700">
    <property type="term" value="F:DNA-binding transcription factor activity"/>
    <property type="evidence" value="ECO:0007669"/>
    <property type="project" value="InterPro"/>
</dbReference>
<dbReference type="InterPro" id="IPR036390">
    <property type="entry name" value="WH_DNA-bd_sf"/>
</dbReference>
<feature type="domain" description="HTH gntR-type" evidence="4">
    <location>
        <begin position="29"/>
        <end position="99"/>
    </location>
</feature>
<dbReference type="InterPro" id="IPR036388">
    <property type="entry name" value="WH-like_DNA-bd_sf"/>
</dbReference>
<proteinExistence type="predicted"/>
<name>A0AAP9NP48_9GAMM</name>
<dbReference type="SMART" id="SM00895">
    <property type="entry name" value="FCD"/>
    <property type="match status" value="1"/>
</dbReference>
<evidence type="ECO:0000256" key="2">
    <source>
        <dbReference type="ARBA" id="ARBA00023125"/>
    </source>
</evidence>
<dbReference type="Proteomes" id="UP000509761">
    <property type="component" value="Chromosome"/>
</dbReference>
<dbReference type="Gene3D" id="1.10.10.10">
    <property type="entry name" value="Winged helix-like DNA-binding domain superfamily/Winged helix DNA-binding domain"/>
    <property type="match status" value="1"/>
</dbReference>
<dbReference type="Gene3D" id="1.20.120.530">
    <property type="entry name" value="GntR ligand-binding domain-like"/>
    <property type="match status" value="1"/>
</dbReference>
<dbReference type="PANTHER" id="PTHR43537">
    <property type="entry name" value="TRANSCRIPTIONAL REGULATOR, GNTR FAMILY"/>
    <property type="match status" value="1"/>
</dbReference>
<evidence type="ECO:0000256" key="1">
    <source>
        <dbReference type="ARBA" id="ARBA00023015"/>
    </source>
</evidence>
<dbReference type="Pfam" id="PF07729">
    <property type="entry name" value="FCD"/>
    <property type="match status" value="1"/>
</dbReference>
<reference evidence="5 6" key="1">
    <citation type="submission" date="2019-12" db="EMBL/GenBank/DDBJ databases">
        <title>Genome sequencing and assembly of endphytes of Porphyra tenera.</title>
        <authorList>
            <person name="Park J.M."/>
            <person name="Shin R."/>
            <person name="Jo S.H."/>
        </authorList>
    </citation>
    <scope>NUCLEOTIDE SEQUENCE [LARGE SCALE GENOMIC DNA]</scope>
    <source>
        <strain evidence="5 6">GPM3</strain>
    </source>
</reference>
<evidence type="ECO:0000313" key="5">
    <source>
        <dbReference type="EMBL" id="QKS25556.1"/>
    </source>
</evidence>
<dbReference type="InterPro" id="IPR011711">
    <property type="entry name" value="GntR_C"/>
</dbReference>
<dbReference type="GO" id="GO:0003677">
    <property type="term" value="F:DNA binding"/>
    <property type="evidence" value="ECO:0007669"/>
    <property type="project" value="UniProtKB-KW"/>
</dbReference>
<organism evidence="5 6">
    <name type="scientific">Vreelandella titanicae</name>
    <dbReference type="NCBI Taxonomy" id="664683"/>
    <lineage>
        <taxon>Bacteria</taxon>
        <taxon>Pseudomonadati</taxon>
        <taxon>Pseudomonadota</taxon>
        <taxon>Gammaproteobacteria</taxon>
        <taxon>Oceanospirillales</taxon>
        <taxon>Halomonadaceae</taxon>
        <taxon>Vreelandella</taxon>
    </lineage>
</organism>
<dbReference type="InterPro" id="IPR000524">
    <property type="entry name" value="Tscrpt_reg_HTH_GntR"/>
</dbReference>
<dbReference type="AlphaFoldDB" id="A0AAP9NP48"/>
<dbReference type="SMART" id="SM00345">
    <property type="entry name" value="HTH_GNTR"/>
    <property type="match status" value="1"/>
</dbReference>
<evidence type="ECO:0000313" key="6">
    <source>
        <dbReference type="Proteomes" id="UP000509761"/>
    </source>
</evidence>
<keyword evidence="6" id="KW-1185">Reference proteome</keyword>
<dbReference type="InterPro" id="IPR008920">
    <property type="entry name" value="TF_FadR/GntR_C"/>
</dbReference>
<sequence length="273" mass="30613">MASKLAISLVLLLLITKDVVDSMLKNAPQRRPYQVAETIKCWIVDRHLKPGDRLPSESELMETLKVSKGTVRESTRVLEAQGLVETRTGPGGGAFVREMSEAKAVSLLSNYLFFKEISIKDIYQIRLALEPELAASLAGKVAASDMTRLRESLHSYADPADDSEAERQQHLDSLHFHLMLAELAGGNQLLTFIIRFTIQVLSDLTIYHRLYEPVTHDLGQTGCRYHAEILDAIELGDAESAYNIMREHMLDAQQVMNQQEAQVRRGFLPEPLA</sequence>
<dbReference type="SUPFAM" id="SSF46785">
    <property type="entry name" value="Winged helix' DNA-binding domain"/>
    <property type="match status" value="1"/>
</dbReference>
<dbReference type="PRINTS" id="PR00035">
    <property type="entry name" value="HTHGNTR"/>
</dbReference>
<dbReference type="PROSITE" id="PS50949">
    <property type="entry name" value="HTH_GNTR"/>
    <property type="match status" value="1"/>
</dbReference>
<dbReference type="PANTHER" id="PTHR43537:SF5">
    <property type="entry name" value="UXU OPERON TRANSCRIPTIONAL REGULATOR"/>
    <property type="match status" value="1"/>
</dbReference>
<keyword evidence="3" id="KW-0804">Transcription</keyword>
<evidence type="ECO:0000256" key="3">
    <source>
        <dbReference type="ARBA" id="ARBA00023163"/>
    </source>
</evidence>
<dbReference type="SUPFAM" id="SSF48008">
    <property type="entry name" value="GntR ligand-binding domain-like"/>
    <property type="match status" value="1"/>
</dbReference>
<protein>
    <submittedName>
        <fullName evidence="5">HTH-type transcriptional regulator LutR</fullName>
    </submittedName>
</protein>
<gene>
    <name evidence="5" type="ORF">FX987_03352</name>
</gene>
<dbReference type="Pfam" id="PF00392">
    <property type="entry name" value="GntR"/>
    <property type="match status" value="1"/>
</dbReference>